<dbReference type="PANTHER" id="PTHR10231">
    <property type="entry name" value="NUCLEOTIDE-SUGAR TRANSMEMBRANE TRANSPORTER"/>
    <property type="match status" value="1"/>
</dbReference>
<dbReference type="OMA" id="AIMYVIQ"/>
<dbReference type="Proteomes" id="UP000318571">
    <property type="component" value="Chromosome 9"/>
</dbReference>
<dbReference type="GO" id="GO:0000139">
    <property type="term" value="C:Golgi membrane"/>
    <property type="evidence" value="ECO:0007669"/>
    <property type="project" value="InterPro"/>
</dbReference>
<dbReference type="STRING" id="6832.A0A553NYW3"/>
<dbReference type="AlphaFoldDB" id="A0A553NYW3"/>
<evidence type="ECO:0000256" key="1">
    <source>
        <dbReference type="ARBA" id="ARBA00004141"/>
    </source>
</evidence>
<evidence type="ECO:0000313" key="9">
    <source>
        <dbReference type="Proteomes" id="UP000318571"/>
    </source>
</evidence>
<evidence type="ECO:0000256" key="3">
    <source>
        <dbReference type="ARBA" id="ARBA00022597"/>
    </source>
</evidence>
<feature type="transmembrane region" description="Helical" evidence="7">
    <location>
        <begin position="97"/>
        <end position="118"/>
    </location>
</feature>
<dbReference type="InterPro" id="IPR007271">
    <property type="entry name" value="Nuc_sug_transpt"/>
</dbReference>
<keyword evidence="3" id="KW-0813">Transport</keyword>
<dbReference type="InterPro" id="IPR037185">
    <property type="entry name" value="EmrE-like"/>
</dbReference>
<evidence type="ECO:0000313" key="8">
    <source>
        <dbReference type="EMBL" id="TRY70621.1"/>
    </source>
</evidence>
<protein>
    <recommendedName>
        <fullName evidence="10">Sugar phosphate transporter domain-containing protein</fullName>
    </recommendedName>
</protein>
<dbReference type="EMBL" id="VCGU01000009">
    <property type="protein sequence ID" value="TRY70621.1"/>
    <property type="molecule type" value="Genomic_DNA"/>
</dbReference>
<feature type="transmembrane region" description="Helical" evidence="7">
    <location>
        <begin position="266"/>
        <end position="287"/>
    </location>
</feature>
<evidence type="ECO:0000256" key="2">
    <source>
        <dbReference type="ARBA" id="ARBA00009976"/>
    </source>
</evidence>
<comment type="subcellular location">
    <subcellularLocation>
        <location evidence="1">Membrane</location>
        <topology evidence="1">Multi-pass membrane protein</topology>
    </subcellularLocation>
</comment>
<dbReference type="OrthoDB" id="408493at2759"/>
<comment type="caution">
    <text evidence="8">The sequence shown here is derived from an EMBL/GenBank/DDBJ whole genome shotgun (WGS) entry which is preliminary data.</text>
</comment>
<evidence type="ECO:0000256" key="6">
    <source>
        <dbReference type="ARBA" id="ARBA00023136"/>
    </source>
</evidence>
<proteinExistence type="inferred from homology"/>
<dbReference type="GO" id="GO:0015165">
    <property type="term" value="F:pyrimidine nucleotide-sugar transmembrane transporter activity"/>
    <property type="evidence" value="ECO:0007669"/>
    <property type="project" value="InterPro"/>
</dbReference>
<keyword evidence="9" id="KW-1185">Reference proteome</keyword>
<organism evidence="8 9">
    <name type="scientific">Tigriopus californicus</name>
    <name type="common">Marine copepod</name>
    <dbReference type="NCBI Taxonomy" id="6832"/>
    <lineage>
        <taxon>Eukaryota</taxon>
        <taxon>Metazoa</taxon>
        <taxon>Ecdysozoa</taxon>
        <taxon>Arthropoda</taxon>
        <taxon>Crustacea</taxon>
        <taxon>Multicrustacea</taxon>
        <taxon>Hexanauplia</taxon>
        <taxon>Copepoda</taxon>
        <taxon>Harpacticoida</taxon>
        <taxon>Harpacticidae</taxon>
        <taxon>Tigriopus</taxon>
    </lineage>
</organism>
<feature type="transmembrane region" description="Helical" evidence="7">
    <location>
        <begin position="57"/>
        <end position="77"/>
    </location>
</feature>
<feature type="transmembrane region" description="Helical" evidence="7">
    <location>
        <begin position="232"/>
        <end position="254"/>
    </location>
</feature>
<keyword evidence="6 7" id="KW-0472">Membrane</keyword>
<reference evidence="8 9" key="1">
    <citation type="journal article" date="2018" name="Nat. Ecol. Evol.">
        <title>Genomic signatures of mitonuclear coevolution across populations of Tigriopus californicus.</title>
        <authorList>
            <person name="Barreto F.S."/>
            <person name="Watson E.T."/>
            <person name="Lima T.G."/>
            <person name="Willett C.S."/>
            <person name="Edmands S."/>
            <person name="Li W."/>
            <person name="Burton R.S."/>
        </authorList>
    </citation>
    <scope>NUCLEOTIDE SEQUENCE [LARGE SCALE GENOMIC DNA]</scope>
    <source>
        <strain evidence="8 9">San Diego</strain>
    </source>
</reference>
<dbReference type="Pfam" id="PF04142">
    <property type="entry name" value="Nuc_sug_transp"/>
    <property type="match status" value="1"/>
</dbReference>
<feature type="transmembrane region" description="Helical" evidence="7">
    <location>
        <begin position="333"/>
        <end position="351"/>
    </location>
</feature>
<feature type="transmembrane region" description="Helical" evidence="7">
    <location>
        <begin position="307"/>
        <end position="326"/>
    </location>
</feature>
<evidence type="ECO:0000256" key="7">
    <source>
        <dbReference type="SAM" id="Phobius"/>
    </source>
</evidence>
<comment type="similarity">
    <text evidence="2">Belongs to the nucleotide-sugar transporter family. SLC35A subfamily.</text>
</comment>
<feature type="transmembrane region" description="Helical" evidence="7">
    <location>
        <begin position="193"/>
        <end position="212"/>
    </location>
</feature>
<dbReference type="SUPFAM" id="SSF103481">
    <property type="entry name" value="Multidrug resistance efflux transporter EmrE"/>
    <property type="match status" value="1"/>
</dbReference>
<keyword evidence="4 7" id="KW-0812">Transmembrane</keyword>
<name>A0A553NYW3_TIGCA</name>
<keyword evidence="3" id="KW-0762">Sugar transport</keyword>
<gene>
    <name evidence="8" type="ORF">TCAL_06135</name>
</gene>
<accession>A0A553NYW3</accession>
<dbReference type="NCBIfam" id="TIGR00803">
    <property type="entry name" value="nst"/>
    <property type="match status" value="1"/>
</dbReference>
<keyword evidence="5 7" id="KW-1133">Transmembrane helix</keyword>
<feature type="transmembrane region" description="Helical" evidence="7">
    <location>
        <begin position="363"/>
        <end position="384"/>
    </location>
</feature>
<dbReference type="PIRSF" id="PIRSF005799">
    <property type="entry name" value="UDP-gal_transpt"/>
    <property type="match status" value="1"/>
</dbReference>
<evidence type="ECO:0000256" key="5">
    <source>
        <dbReference type="ARBA" id="ARBA00022989"/>
    </source>
</evidence>
<evidence type="ECO:0008006" key="10">
    <source>
        <dbReference type="Google" id="ProtNLM"/>
    </source>
</evidence>
<evidence type="ECO:0000256" key="4">
    <source>
        <dbReference type="ARBA" id="ARBA00022692"/>
    </source>
</evidence>
<sequence>MGYTYLLLQMGPDREHPSPGNKAPEESLSHKEINKPWETGSCVWFRMVAHRVSHSSVFKYLLLLTLTLNTSFTVLLLRASKFSVGNDGRIYQSSTAIFMAEAVKFLTCFSVLTWKEGLMPSFWHFYSEVILKWRETAKLLIPASLYMVQNNLLFIAVQYVDPATYQITYQMKILTTALCMACMLKKRLRGNQWIALVILTLGVALVQLENLHGGKSSPSLNLESSGVDNNAGTVYGLIFIGIACFSSGISGVYYEKLVKTGAQQSVITRNLQLTFLSLPLTFLAVFASQDTRSDIKEFGFFQGYGPLTWIVILFQALGGLLVAVVVKYTDNILKGFATSVSIVICTVFSLLTEDNMTVGPKFLIGTTLVISSSIMYNAAGMAAAEAENSPKLLPFSQNREPPNGH</sequence>